<evidence type="ECO:0000313" key="1">
    <source>
        <dbReference type="EMBL" id="GEP12256.1"/>
    </source>
</evidence>
<dbReference type="Pfam" id="PF11367">
    <property type="entry name" value="Tail_completion_gp17"/>
    <property type="match status" value="1"/>
</dbReference>
<organism evidence="1 2">
    <name type="scientific">Methylobacterium gnaphalii</name>
    <dbReference type="NCBI Taxonomy" id="1010610"/>
    <lineage>
        <taxon>Bacteria</taxon>
        <taxon>Pseudomonadati</taxon>
        <taxon>Pseudomonadota</taxon>
        <taxon>Alphaproteobacteria</taxon>
        <taxon>Hyphomicrobiales</taxon>
        <taxon>Methylobacteriaceae</taxon>
        <taxon>Methylobacterium</taxon>
    </lineage>
</organism>
<evidence type="ECO:0008006" key="3">
    <source>
        <dbReference type="Google" id="ProtNLM"/>
    </source>
</evidence>
<dbReference type="EMBL" id="BJZV01000034">
    <property type="protein sequence ID" value="GEP12256.1"/>
    <property type="molecule type" value="Genomic_DNA"/>
</dbReference>
<protein>
    <recommendedName>
        <fullName evidence="3">DUF3168 domain-containing protein</fullName>
    </recommendedName>
</protein>
<dbReference type="AlphaFoldDB" id="A0A512JQM3"/>
<dbReference type="Proteomes" id="UP000321750">
    <property type="component" value="Unassembled WGS sequence"/>
</dbReference>
<evidence type="ECO:0000313" key="2">
    <source>
        <dbReference type="Proteomes" id="UP000321750"/>
    </source>
</evidence>
<sequence length="149" mass="15987">MAELPLTPETALLDAVKTLLQADAGFSALAGKKIYDEIPAAKSAGDNPPYAYFGPMRRSRVESGCGEFWTVQARIYAVSTSFGRRQGWALIDAIATALNLQEVVLAAPFVQQQPFIVTQGGDVVDPLAARQVFVDVTTTIGRSDPAQED</sequence>
<dbReference type="RefSeq" id="WP_170246083.1">
    <property type="nucleotide sequence ID" value="NZ_BJZV01000034.1"/>
</dbReference>
<keyword evidence="2" id="KW-1185">Reference proteome</keyword>
<dbReference type="InterPro" id="IPR053745">
    <property type="entry name" value="Viral_Tail_Comp_sf"/>
</dbReference>
<gene>
    <name evidence="1" type="ORF">MGN01_41010</name>
</gene>
<name>A0A512JQM3_9HYPH</name>
<comment type="caution">
    <text evidence="1">The sequence shown here is derived from an EMBL/GenBank/DDBJ whole genome shotgun (WGS) entry which is preliminary data.</text>
</comment>
<proteinExistence type="predicted"/>
<reference evidence="1 2" key="1">
    <citation type="submission" date="2019-07" db="EMBL/GenBank/DDBJ databases">
        <title>Whole genome shotgun sequence of Methylobacterium gnaphalii NBRC 107716.</title>
        <authorList>
            <person name="Hosoyama A."/>
            <person name="Uohara A."/>
            <person name="Ohji S."/>
            <person name="Ichikawa N."/>
        </authorList>
    </citation>
    <scope>NUCLEOTIDE SEQUENCE [LARGE SCALE GENOMIC DNA]</scope>
    <source>
        <strain evidence="1 2">NBRC 107716</strain>
    </source>
</reference>
<dbReference type="Gene3D" id="3.30.2000.30">
    <property type="match status" value="1"/>
</dbReference>
<dbReference type="InterPro" id="IPR021508">
    <property type="entry name" value="Gp17-like"/>
</dbReference>
<accession>A0A512JQM3</accession>